<comment type="caution">
    <text evidence="1">The sequence shown here is derived from an EMBL/GenBank/DDBJ whole genome shotgun (WGS) entry which is preliminary data.</text>
</comment>
<name>A0ABP4X5Y4_9ACTN</name>
<sequence>MADFHATVVHELLVRYLDAWTARALHGARAVAYAQLSATGDDAAGAALAAVRVFAEFADRARGQAMTVRVACPDDATAGRVRAALAAEAPADVTIDVSARSQPVLDDNANVFAYLDHRGEEPPTAATLAALGERRGLEVLVRGPAVALDAWAWWASVDLVDRTGSVETVSFGAGDERALTVFKDELWALDEYAGIRYVDPGDPERTPLDISLRPALGPLRRAVCARLGEGPLTLGALRTWALGATIYRADDVTRAATELHHNGTVRRDPPGGRLTLATVLSLA</sequence>
<dbReference type="Proteomes" id="UP001500655">
    <property type="component" value="Unassembled WGS sequence"/>
</dbReference>
<accession>A0ABP4X5Y4</accession>
<reference evidence="2" key="1">
    <citation type="journal article" date="2019" name="Int. J. Syst. Evol. Microbiol.">
        <title>The Global Catalogue of Microorganisms (GCM) 10K type strain sequencing project: providing services to taxonomists for standard genome sequencing and annotation.</title>
        <authorList>
            <consortium name="The Broad Institute Genomics Platform"/>
            <consortium name="The Broad Institute Genome Sequencing Center for Infectious Disease"/>
            <person name="Wu L."/>
            <person name="Ma J."/>
        </authorList>
    </citation>
    <scope>NUCLEOTIDE SEQUENCE [LARGE SCALE GENOMIC DNA]</scope>
    <source>
        <strain evidence="2">JCM 13249</strain>
    </source>
</reference>
<proteinExistence type="predicted"/>
<evidence type="ECO:0000313" key="2">
    <source>
        <dbReference type="Proteomes" id="UP001500655"/>
    </source>
</evidence>
<keyword evidence="2" id="KW-1185">Reference proteome</keyword>
<dbReference type="RefSeq" id="WP_344085490.1">
    <property type="nucleotide sequence ID" value="NZ_BAAALS010000026.1"/>
</dbReference>
<evidence type="ECO:0000313" key="1">
    <source>
        <dbReference type="EMBL" id="GAA1768734.1"/>
    </source>
</evidence>
<gene>
    <name evidence="1" type="ORF">GCM10009681_45060</name>
</gene>
<protein>
    <submittedName>
        <fullName evidence="1">Uncharacterized protein</fullName>
    </submittedName>
</protein>
<organism evidence="1 2">
    <name type="scientific">Luedemannella helvata</name>
    <dbReference type="NCBI Taxonomy" id="349315"/>
    <lineage>
        <taxon>Bacteria</taxon>
        <taxon>Bacillati</taxon>
        <taxon>Actinomycetota</taxon>
        <taxon>Actinomycetes</taxon>
        <taxon>Micromonosporales</taxon>
        <taxon>Micromonosporaceae</taxon>
        <taxon>Luedemannella</taxon>
    </lineage>
</organism>
<dbReference type="EMBL" id="BAAALS010000026">
    <property type="protein sequence ID" value="GAA1768734.1"/>
    <property type="molecule type" value="Genomic_DNA"/>
</dbReference>